<evidence type="ECO:0000259" key="9">
    <source>
        <dbReference type="PROSITE" id="PS50109"/>
    </source>
</evidence>
<dbReference type="CDD" id="cd00082">
    <property type="entry name" value="HisKA"/>
    <property type="match status" value="1"/>
</dbReference>
<dbReference type="GO" id="GO:0004721">
    <property type="term" value="F:phosphoprotein phosphatase activity"/>
    <property type="evidence" value="ECO:0007669"/>
    <property type="project" value="TreeGrafter"/>
</dbReference>
<keyword evidence="8" id="KW-1133">Transmembrane helix</keyword>
<proteinExistence type="predicted"/>
<reference evidence="11 12" key="1">
    <citation type="submission" date="2018-01" db="EMBL/GenBank/DDBJ databases">
        <title>Co-occurrence of chitin degradation, pigmentation and bioactivity in marine Pseudoalteromonas.</title>
        <authorList>
            <person name="Paulsen S."/>
            <person name="Gram L."/>
            <person name="Machado H."/>
        </authorList>
    </citation>
    <scope>NUCLEOTIDE SEQUENCE [LARGE SCALE GENOMIC DNA]</scope>
    <source>
        <strain evidence="11 12">S3898</strain>
    </source>
</reference>
<dbReference type="Pfam" id="PF02518">
    <property type="entry name" value="HATPase_c"/>
    <property type="match status" value="1"/>
</dbReference>
<dbReference type="Gene3D" id="1.10.287.130">
    <property type="match status" value="1"/>
</dbReference>
<keyword evidence="4" id="KW-0597">Phosphoprotein</keyword>
<dbReference type="Gene3D" id="3.30.565.10">
    <property type="entry name" value="Histidine kinase-like ATPase, C-terminal domain"/>
    <property type="match status" value="1"/>
</dbReference>
<dbReference type="InterPro" id="IPR036097">
    <property type="entry name" value="HisK_dim/P_sf"/>
</dbReference>
<feature type="domain" description="Histidine kinase" evidence="9">
    <location>
        <begin position="243"/>
        <end position="455"/>
    </location>
</feature>
<feature type="transmembrane region" description="Helical" evidence="8">
    <location>
        <begin position="161"/>
        <end position="180"/>
    </location>
</feature>
<dbReference type="InterPro" id="IPR036890">
    <property type="entry name" value="HATPase_C_sf"/>
</dbReference>
<evidence type="ECO:0000256" key="6">
    <source>
        <dbReference type="ARBA" id="ARBA00022777"/>
    </source>
</evidence>
<organism evidence="11 12">
    <name type="scientific">Pseudoalteromonas phenolica</name>
    <dbReference type="NCBI Taxonomy" id="161398"/>
    <lineage>
        <taxon>Bacteria</taxon>
        <taxon>Pseudomonadati</taxon>
        <taxon>Pseudomonadota</taxon>
        <taxon>Gammaproteobacteria</taxon>
        <taxon>Alteromonadales</taxon>
        <taxon>Pseudoalteromonadaceae</taxon>
        <taxon>Pseudoalteromonas</taxon>
    </lineage>
</organism>
<accession>A0A4Q7IHX2</accession>
<comment type="catalytic activity">
    <reaction evidence="1">
        <text>ATP + protein L-histidine = ADP + protein N-phospho-L-histidine.</text>
        <dbReference type="EC" id="2.7.13.3"/>
    </reaction>
</comment>
<dbReference type="InterPro" id="IPR050351">
    <property type="entry name" value="BphY/WalK/GraS-like"/>
</dbReference>
<dbReference type="SUPFAM" id="SSF47384">
    <property type="entry name" value="Homodimeric domain of signal transducing histidine kinase"/>
    <property type="match status" value="1"/>
</dbReference>
<evidence type="ECO:0000256" key="1">
    <source>
        <dbReference type="ARBA" id="ARBA00000085"/>
    </source>
</evidence>
<keyword evidence="5" id="KW-0808">Transferase</keyword>
<evidence type="ECO:0000256" key="8">
    <source>
        <dbReference type="SAM" id="Phobius"/>
    </source>
</evidence>
<comment type="subcellular location">
    <subcellularLocation>
        <location evidence="2">Membrane</location>
    </subcellularLocation>
</comment>
<dbReference type="CDD" id="cd00075">
    <property type="entry name" value="HATPase"/>
    <property type="match status" value="1"/>
</dbReference>
<keyword evidence="8" id="KW-0812">Transmembrane</keyword>
<dbReference type="EC" id="2.7.13.3" evidence="3"/>
<dbReference type="GO" id="GO:0000155">
    <property type="term" value="F:phosphorelay sensor kinase activity"/>
    <property type="evidence" value="ECO:0007669"/>
    <property type="project" value="InterPro"/>
</dbReference>
<dbReference type="EMBL" id="PPSX01000085">
    <property type="protein sequence ID" value="RZQ51653.1"/>
    <property type="molecule type" value="Genomic_DNA"/>
</dbReference>
<evidence type="ECO:0000259" key="10">
    <source>
        <dbReference type="PROSITE" id="PS50885"/>
    </source>
</evidence>
<dbReference type="SMART" id="SM00387">
    <property type="entry name" value="HATPase_c"/>
    <property type="match status" value="1"/>
</dbReference>
<dbReference type="Proteomes" id="UP000291338">
    <property type="component" value="Unassembled WGS sequence"/>
</dbReference>
<sequence>MLNKHQIVQTLKLSTLSWFALLILIFTLTETSLWFDKRDQKAEFADYAEEIEHIYEEQGPRATLKELELTHRPKWTDNEAKTHLLEEGWLVAGFRDGKLMLGADTDLPTADTPTWFTLSLEDDAPIQVLTTTLYFNEYAYAHFWQKQEETQRLNGVFAYKLLAWFIPLSWLTLCILFAFITRRDSKPIQAIIGQLDAVAQAPDSARIKVDTTDPQWQALGQSINTMLDEIVHLHNNMKTMSVGIAHDLKTPLSRVSNRLQSMYQDIEDAHALHFHLEKANQDLTHIITTFNNLVRLNAIESGKHIQGFSVFNLSELVNELALSYQPVFEDSGRQFEISVVPSVQCYGDRDLISQLLCNLLENALEYANNNAQIWIRLQSHTQSALLQIGDDGPGIPDKDKHKVFDKFYRADISRSKPGNGLGLSIVKAICDVHNAQLCLLDKQQGAVFNIEIPMP</sequence>
<dbReference type="InterPro" id="IPR003660">
    <property type="entry name" value="HAMP_dom"/>
</dbReference>
<dbReference type="InterPro" id="IPR003661">
    <property type="entry name" value="HisK_dim/P_dom"/>
</dbReference>
<feature type="transmembrane region" description="Helical" evidence="8">
    <location>
        <begin position="16"/>
        <end position="35"/>
    </location>
</feature>
<gene>
    <name evidence="11" type="ORF">C1E23_18160</name>
</gene>
<dbReference type="RefSeq" id="WP_130256917.1">
    <property type="nucleotide sequence ID" value="NZ_PPSX01000085.1"/>
</dbReference>
<evidence type="ECO:0000256" key="5">
    <source>
        <dbReference type="ARBA" id="ARBA00022679"/>
    </source>
</evidence>
<evidence type="ECO:0000313" key="12">
    <source>
        <dbReference type="Proteomes" id="UP000291338"/>
    </source>
</evidence>
<keyword evidence="6" id="KW-0418">Kinase</keyword>
<dbReference type="InterPro" id="IPR003594">
    <property type="entry name" value="HATPase_dom"/>
</dbReference>
<feature type="domain" description="HAMP" evidence="10">
    <location>
        <begin position="182"/>
        <end position="235"/>
    </location>
</feature>
<evidence type="ECO:0000313" key="11">
    <source>
        <dbReference type="EMBL" id="RZQ51653.1"/>
    </source>
</evidence>
<dbReference type="AlphaFoldDB" id="A0A4Q7IHX2"/>
<protein>
    <recommendedName>
        <fullName evidence="3">histidine kinase</fullName>
        <ecNumber evidence="3">2.7.13.3</ecNumber>
    </recommendedName>
</protein>
<keyword evidence="7" id="KW-0902">Two-component regulatory system</keyword>
<evidence type="ECO:0000256" key="2">
    <source>
        <dbReference type="ARBA" id="ARBA00004370"/>
    </source>
</evidence>
<dbReference type="GO" id="GO:0016036">
    <property type="term" value="P:cellular response to phosphate starvation"/>
    <property type="evidence" value="ECO:0007669"/>
    <property type="project" value="TreeGrafter"/>
</dbReference>
<dbReference type="GO" id="GO:0005886">
    <property type="term" value="C:plasma membrane"/>
    <property type="evidence" value="ECO:0007669"/>
    <property type="project" value="TreeGrafter"/>
</dbReference>
<dbReference type="PROSITE" id="PS50885">
    <property type="entry name" value="HAMP"/>
    <property type="match status" value="1"/>
</dbReference>
<comment type="caution">
    <text evidence="11">The sequence shown here is derived from an EMBL/GenBank/DDBJ whole genome shotgun (WGS) entry which is preliminary data.</text>
</comment>
<dbReference type="InterPro" id="IPR004358">
    <property type="entry name" value="Sig_transdc_His_kin-like_C"/>
</dbReference>
<evidence type="ECO:0000256" key="4">
    <source>
        <dbReference type="ARBA" id="ARBA00022553"/>
    </source>
</evidence>
<dbReference type="InterPro" id="IPR005467">
    <property type="entry name" value="His_kinase_dom"/>
</dbReference>
<name>A0A4Q7IHX2_9GAMM</name>
<dbReference type="PRINTS" id="PR00344">
    <property type="entry name" value="BCTRLSENSOR"/>
</dbReference>
<evidence type="ECO:0000256" key="3">
    <source>
        <dbReference type="ARBA" id="ARBA00012438"/>
    </source>
</evidence>
<evidence type="ECO:0000256" key="7">
    <source>
        <dbReference type="ARBA" id="ARBA00023012"/>
    </source>
</evidence>
<keyword evidence="8" id="KW-0472">Membrane</keyword>
<dbReference type="PANTHER" id="PTHR45453">
    <property type="entry name" value="PHOSPHATE REGULON SENSOR PROTEIN PHOR"/>
    <property type="match status" value="1"/>
</dbReference>
<dbReference type="PANTHER" id="PTHR45453:SF1">
    <property type="entry name" value="PHOSPHATE REGULON SENSOR PROTEIN PHOR"/>
    <property type="match status" value="1"/>
</dbReference>
<dbReference type="SUPFAM" id="SSF55874">
    <property type="entry name" value="ATPase domain of HSP90 chaperone/DNA topoisomerase II/histidine kinase"/>
    <property type="match status" value="1"/>
</dbReference>
<dbReference type="PROSITE" id="PS50109">
    <property type="entry name" value="HIS_KIN"/>
    <property type="match status" value="1"/>
</dbReference>